<dbReference type="Proteomes" id="UP000192468">
    <property type="component" value="Unassembled WGS sequence"/>
</dbReference>
<gene>
    <name evidence="1" type="ORF">SAMN02745134_00352</name>
</gene>
<accession>A0A1W1X141</accession>
<organism evidence="1 2">
    <name type="scientific">Clostridium acidisoli DSM 12555</name>
    <dbReference type="NCBI Taxonomy" id="1121291"/>
    <lineage>
        <taxon>Bacteria</taxon>
        <taxon>Bacillati</taxon>
        <taxon>Bacillota</taxon>
        <taxon>Clostridia</taxon>
        <taxon>Eubacteriales</taxon>
        <taxon>Clostridiaceae</taxon>
        <taxon>Clostridium</taxon>
    </lineage>
</organism>
<keyword evidence="2" id="KW-1185">Reference proteome</keyword>
<dbReference type="EMBL" id="FWXH01000002">
    <property type="protein sequence ID" value="SMC17490.1"/>
    <property type="molecule type" value="Genomic_DNA"/>
</dbReference>
<reference evidence="1 2" key="1">
    <citation type="submission" date="2017-04" db="EMBL/GenBank/DDBJ databases">
        <authorList>
            <person name="Afonso C.L."/>
            <person name="Miller P.J."/>
            <person name="Scott M.A."/>
            <person name="Spackman E."/>
            <person name="Goraichik I."/>
            <person name="Dimitrov K.M."/>
            <person name="Suarez D.L."/>
            <person name="Swayne D.E."/>
        </authorList>
    </citation>
    <scope>NUCLEOTIDE SEQUENCE [LARGE SCALE GENOMIC DNA]</scope>
    <source>
        <strain evidence="1 2">DSM 12555</strain>
    </source>
</reference>
<protein>
    <submittedName>
        <fullName evidence="1">Uncharacterized protein</fullName>
    </submittedName>
</protein>
<proteinExistence type="predicted"/>
<sequence length="162" mass="19231">MDKFKIQKEKLQNEIKPYEVEETIVDPDTGKDINITTEHYDSSQMIGLALTDYSILEKELIIKIKTSLDKSFNTNKGNYITYEIEKDIEEAEKLIKYYSSFSDLIINEDMLIRKVMVNILEIMKSYQKDKFVEDNDKFAKDIISTIKEYEEWKKENWGTQEN</sequence>
<dbReference type="RefSeq" id="WP_084113543.1">
    <property type="nucleotide sequence ID" value="NZ_FWXH01000002.1"/>
</dbReference>
<name>A0A1W1X141_9CLOT</name>
<evidence type="ECO:0000313" key="1">
    <source>
        <dbReference type="EMBL" id="SMC17490.1"/>
    </source>
</evidence>
<dbReference type="AlphaFoldDB" id="A0A1W1X141"/>
<evidence type="ECO:0000313" key="2">
    <source>
        <dbReference type="Proteomes" id="UP000192468"/>
    </source>
</evidence>